<dbReference type="EMBL" id="OB792763">
    <property type="protein sequence ID" value="CAD7424179.1"/>
    <property type="molecule type" value="Genomic_DNA"/>
</dbReference>
<dbReference type="PROSITE" id="PS50835">
    <property type="entry name" value="IG_LIKE"/>
    <property type="match status" value="1"/>
</dbReference>
<dbReference type="InterPro" id="IPR036179">
    <property type="entry name" value="Ig-like_dom_sf"/>
</dbReference>
<name>A0A7R9E0S9_9NEOP</name>
<dbReference type="AlphaFoldDB" id="A0A7R9E0S9"/>
<dbReference type="InterPro" id="IPR013783">
    <property type="entry name" value="Ig-like_fold"/>
</dbReference>
<sequence length="127" mass="13971">MHDTIKYLEASTAQSLLANMSLMTTLMDESIPPRIHVVSSNGNVEVKKGSTVTLECKASGNPVPTITWSRKVELEEVNPHLRGGRVENHLGKTAPSSPDQDLKLDLPILSNRAQHDKRVSQLRHRGG</sequence>
<accession>A0A7R9E0S9</accession>
<dbReference type="Pfam" id="PF13927">
    <property type="entry name" value="Ig_3"/>
    <property type="match status" value="1"/>
</dbReference>
<gene>
    <name evidence="3" type="ORF">TMSB3V08_LOCUS1140</name>
</gene>
<feature type="region of interest" description="Disordered" evidence="1">
    <location>
        <begin position="84"/>
        <end position="127"/>
    </location>
</feature>
<proteinExistence type="predicted"/>
<reference evidence="3" key="1">
    <citation type="submission" date="2020-11" db="EMBL/GenBank/DDBJ databases">
        <authorList>
            <person name="Tran Van P."/>
        </authorList>
    </citation>
    <scope>NUCLEOTIDE SEQUENCE</scope>
</reference>
<feature type="domain" description="Ig-like" evidence="2">
    <location>
        <begin position="33"/>
        <end position="70"/>
    </location>
</feature>
<evidence type="ECO:0000256" key="1">
    <source>
        <dbReference type="SAM" id="MobiDB-lite"/>
    </source>
</evidence>
<evidence type="ECO:0000313" key="3">
    <source>
        <dbReference type="EMBL" id="CAD7424179.1"/>
    </source>
</evidence>
<dbReference type="Gene3D" id="2.60.40.10">
    <property type="entry name" value="Immunoglobulins"/>
    <property type="match status" value="1"/>
</dbReference>
<organism evidence="3">
    <name type="scientific">Timema monikensis</name>
    <dbReference type="NCBI Taxonomy" id="170555"/>
    <lineage>
        <taxon>Eukaryota</taxon>
        <taxon>Metazoa</taxon>
        <taxon>Ecdysozoa</taxon>
        <taxon>Arthropoda</taxon>
        <taxon>Hexapoda</taxon>
        <taxon>Insecta</taxon>
        <taxon>Pterygota</taxon>
        <taxon>Neoptera</taxon>
        <taxon>Polyneoptera</taxon>
        <taxon>Phasmatodea</taxon>
        <taxon>Timematodea</taxon>
        <taxon>Timematoidea</taxon>
        <taxon>Timematidae</taxon>
        <taxon>Timema</taxon>
    </lineage>
</organism>
<dbReference type="InterPro" id="IPR007110">
    <property type="entry name" value="Ig-like_dom"/>
</dbReference>
<evidence type="ECO:0000259" key="2">
    <source>
        <dbReference type="PROSITE" id="PS50835"/>
    </source>
</evidence>
<dbReference type="SUPFAM" id="SSF48726">
    <property type="entry name" value="Immunoglobulin"/>
    <property type="match status" value="1"/>
</dbReference>
<protein>
    <recommendedName>
        <fullName evidence="2">Ig-like domain-containing protein</fullName>
    </recommendedName>
</protein>